<comment type="caution">
    <text evidence="1">The sequence shown here is derived from an EMBL/GenBank/DDBJ whole genome shotgun (WGS) entry which is preliminary data.</text>
</comment>
<evidence type="ECO:0000313" key="1">
    <source>
        <dbReference type="EMBL" id="MFC5466843.1"/>
    </source>
</evidence>
<organism evidence="1 2">
    <name type="scientific">Lederbergia graminis</name>
    <dbReference type="NCBI Taxonomy" id="735518"/>
    <lineage>
        <taxon>Bacteria</taxon>
        <taxon>Bacillati</taxon>
        <taxon>Bacillota</taxon>
        <taxon>Bacilli</taxon>
        <taxon>Bacillales</taxon>
        <taxon>Bacillaceae</taxon>
        <taxon>Lederbergia</taxon>
    </lineage>
</organism>
<name>A0ABW0LLU2_9BACI</name>
<keyword evidence="2" id="KW-1185">Reference proteome</keyword>
<dbReference type="RefSeq" id="WP_382355415.1">
    <property type="nucleotide sequence ID" value="NZ_JBHSMC010000041.1"/>
</dbReference>
<gene>
    <name evidence="1" type="ORF">ACFPM4_19140</name>
</gene>
<protein>
    <submittedName>
        <fullName evidence="1">Uncharacterized protein</fullName>
    </submittedName>
</protein>
<sequence length="44" mass="4933">MSNEPLPAKQTFPIVVKLLMQSPAFKSSDFSRGGLQPLFRIILE</sequence>
<dbReference type="EMBL" id="JBHSMC010000041">
    <property type="protein sequence ID" value="MFC5466843.1"/>
    <property type="molecule type" value="Genomic_DNA"/>
</dbReference>
<accession>A0ABW0LLU2</accession>
<reference evidence="2" key="1">
    <citation type="journal article" date="2019" name="Int. J. Syst. Evol. Microbiol.">
        <title>The Global Catalogue of Microorganisms (GCM) 10K type strain sequencing project: providing services to taxonomists for standard genome sequencing and annotation.</title>
        <authorList>
            <consortium name="The Broad Institute Genomics Platform"/>
            <consortium name="The Broad Institute Genome Sequencing Center for Infectious Disease"/>
            <person name="Wu L."/>
            <person name="Ma J."/>
        </authorList>
    </citation>
    <scope>NUCLEOTIDE SEQUENCE [LARGE SCALE GENOMIC DNA]</scope>
    <source>
        <strain evidence="2">CGMCC 1.12237</strain>
    </source>
</reference>
<dbReference type="Proteomes" id="UP001596147">
    <property type="component" value="Unassembled WGS sequence"/>
</dbReference>
<evidence type="ECO:0000313" key="2">
    <source>
        <dbReference type="Proteomes" id="UP001596147"/>
    </source>
</evidence>
<proteinExistence type="predicted"/>